<comment type="caution">
    <text evidence="2">The sequence shown here is derived from an EMBL/GenBank/DDBJ whole genome shotgun (WGS) entry which is preliminary data.</text>
</comment>
<sequence>MTSHCPSRRFLAGATLFALAWFGIAACAAAAPAAPVCGLYVDGAQNALYLESADSARLEPEQDTPRRFHLQREGNALQLFDLASGRSERYTLSADAAQVRAADGTVYRRGSSAPCAASVPAATAAIAQCRADLPACAQRLASGDQAQAAALCGPQLPFACRALLDPAATATTAPDQAGAAVQPEAVCQRSASPQICTAAAERQWDDGQFLRAKALLEQACALSDPVACGRTTALEDVDAALLQSPPTTRLPCGRFIAPIGDAISLQFGADGSVRDGNGNVMEARLQDGQVALRQQDGQPWRLRPLGAKRLLGLDRAHRFVVFFGDAADHCGATAP</sequence>
<accession>A0ABS3B1Z7</accession>
<feature type="signal peptide" evidence="1">
    <location>
        <begin position="1"/>
        <end position="33"/>
    </location>
</feature>
<dbReference type="EMBL" id="JAFIWB010000007">
    <property type="protein sequence ID" value="MBN6102347.1"/>
    <property type="molecule type" value="Genomic_DNA"/>
</dbReference>
<organism evidence="2 3">
    <name type="scientific">Xanthomonas bonasiae</name>
    <dbReference type="NCBI Taxonomy" id="2810351"/>
    <lineage>
        <taxon>Bacteria</taxon>
        <taxon>Pseudomonadati</taxon>
        <taxon>Pseudomonadota</taxon>
        <taxon>Gammaproteobacteria</taxon>
        <taxon>Lysobacterales</taxon>
        <taxon>Lysobacteraceae</taxon>
        <taxon>Xanthomonas</taxon>
    </lineage>
</organism>
<protein>
    <recommendedName>
        <fullName evidence="4">Secreted protein</fullName>
    </recommendedName>
</protein>
<keyword evidence="3" id="KW-1185">Reference proteome</keyword>
<keyword evidence="1" id="KW-0732">Signal</keyword>
<dbReference type="Proteomes" id="UP000695802">
    <property type="component" value="Unassembled WGS sequence"/>
</dbReference>
<reference evidence="2 3" key="1">
    <citation type="submission" date="2021-02" db="EMBL/GenBank/DDBJ databases">
        <title>Taxonomically Unique Crown Gall-Associated Xanthomonas Stains Have Deficiency in Virulence Repertories.</title>
        <authorList>
            <person name="Mafakheri H."/>
            <person name="Taghavi S.M."/>
            <person name="Dimkic I."/>
            <person name="Nemanja K."/>
            <person name="Osdaghi E."/>
        </authorList>
    </citation>
    <scope>NUCLEOTIDE SEQUENCE [LARGE SCALE GENOMIC DNA]</scope>
    <source>
        <strain evidence="2 3">FX4</strain>
    </source>
</reference>
<evidence type="ECO:0008006" key="4">
    <source>
        <dbReference type="Google" id="ProtNLM"/>
    </source>
</evidence>
<dbReference type="RefSeq" id="WP_206229532.1">
    <property type="nucleotide sequence ID" value="NZ_JAFIWB010000007.1"/>
</dbReference>
<gene>
    <name evidence="2" type="ORF">JR064_09235</name>
</gene>
<evidence type="ECO:0000256" key="1">
    <source>
        <dbReference type="SAM" id="SignalP"/>
    </source>
</evidence>
<proteinExistence type="predicted"/>
<evidence type="ECO:0000313" key="2">
    <source>
        <dbReference type="EMBL" id="MBN6102347.1"/>
    </source>
</evidence>
<evidence type="ECO:0000313" key="3">
    <source>
        <dbReference type="Proteomes" id="UP000695802"/>
    </source>
</evidence>
<feature type="chain" id="PRO_5045716961" description="Secreted protein" evidence="1">
    <location>
        <begin position="34"/>
        <end position="335"/>
    </location>
</feature>
<name>A0ABS3B1Z7_9XANT</name>